<organism evidence="3 4">
    <name type="scientific">Triticum turgidum subsp. durum</name>
    <name type="common">Durum wheat</name>
    <name type="synonym">Triticum durum</name>
    <dbReference type="NCBI Taxonomy" id="4567"/>
    <lineage>
        <taxon>Eukaryota</taxon>
        <taxon>Viridiplantae</taxon>
        <taxon>Streptophyta</taxon>
        <taxon>Embryophyta</taxon>
        <taxon>Tracheophyta</taxon>
        <taxon>Spermatophyta</taxon>
        <taxon>Magnoliopsida</taxon>
        <taxon>Liliopsida</taxon>
        <taxon>Poales</taxon>
        <taxon>Poaceae</taxon>
        <taxon>BOP clade</taxon>
        <taxon>Pooideae</taxon>
        <taxon>Triticodae</taxon>
        <taxon>Triticeae</taxon>
        <taxon>Triticinae</taxon>
        <taxon>Triticum</taxon>
    </lineage>
</organism>
<dbReference type="AlphaFoldDB" id="A0A9R0YWC0"/>
<dbReference type="InterPro" id="IPR019557">
    <property type="entry name" value="AminoTfrase-like_pln_mobile"/>
</dbReference>
<dbReference type="OMA" id="DWKESMA"/>
<protein>
    <recommendedName>
        <fullName evidence="2">Aminotransferase-like plant mobile domain-containing protein</fullName>
    </recommendedName>
</protein>
<feature type="domain" description="Aminotransferase-like plant mobile" evidence="2">
    <location>
        <begin position="70"/>
        <end position="462"/>
    </location>
</feature>
<dbReference type="Gramene" id="TRITD6Bv1G217630.2">
    <property type="protein sequence ID" value="TRITD6Bv1G217630.2"/>
    <property type="gene ID" value="TRITD6Bv1G217630"/>
</dbReference>
<dbReference type="Proteomes" id="UP000324705">
    <property type="component" value="Chromosome 6B"/>
</dbReference>
<dbReference type="PANTHER" id="PTHR46033">
    <property type="entry name" value="PROTEIN MAIN-LIKE 2"/>
    <property type="match status" value="1"/>
</dbReference>
<proteinExistence type="predicted"/>
<dbReference type="EMBL" id="LT934122">
    <property type="protein sequence ID" value="VAI62932.1"/>
    <property type="molecule type" value="Genomic_DNA"/>
</dbReference>
<accession>A0A9R0YWC0</accession>
<evidence type="ECO:0000256" key="1">
    <source>
        <dbReference type="SAM" id="MobiDB-lite"/>
    </source>
</evidence>
<dbReference type="PANTHER" id="PTHR46033:SF8">
    <property type="entry name" value="PROTEIN MAINTENANCE OF MERISTEMS-LIKE"/>
    <property type="match status" value="1"/>
</dbReference>
<name>A0A9R0YWC0_TRITD</name>
<dbReference type="Pfam" id="PF10536">
    <property type="entry name" value="PMD"/>
    <property type="match status" value="1"/>
</dbReference>
<feature type="compositionally biased region" description="Acidic residues" evidence="1">
    <location>
        <begin position="617"/>
        <end position="645"/>
    </location>
</feature>
<feature type="region of interest" description="Disordered" evidence="1">
    <location>
        <begin position="615"/>
        <end position="669"/>
    </location>
</feature>
<evidence type="ECO:0000313" key="4">
    <source>
        <dbReference type="Proteomes" id="UP000324705"/>
    </source>
</evidence>
<feature type="compositionally biased region" description="Polar residues" evidence="1">
    <location>
        <begin position="659"/>
        <end position="669"/>
    </location>
</feature>
<keyword evidence="4" id="KW-1185">Reference proteome</keyword>
<gene>
    <name evidence="3" type="ORF">TRITD_6Bv1G217630</name>
</gene>
<sequence length="669" mass="78045">MAGERWYDGLHKGYDKEHRARDIENNGELTPMRMRGHSAHDWMCDKRYEPYFERLGLLPFVLQFKRHASSINHGAMIALIDRWRPETHLFHLSCGEMTVTLEDMAMISGLPINGEALIGTTVSANWRDRVGQLTGVFPEPPEEGERDSEKVLHHWLRGERGVVCPPDANEVVVQQHARAYLWYLLTRVVFPDSTGNKAQWIFLDLLSDWDRKYSWGSGALAYLYRQVISNQIVNLFAFAISRTSYKQFLNLQLDEACRRKKGTSGMGGFVWCLQVWMWERMPVGRTKKNKTPPEGWVPHDGRYGEDPWRFPTVAYCWKMANVYTGSSVARYKCYINELDMLTHKQVDWMPYDADYAFRLNEMCTRDRNIWRARCPLICFYAVESHYPNRVARQFGRRQGTPRDESFETSQFLHQISRKNNPETSTWAIKHFEWIDLWNQRVALVEKERRQHSDSLYEEHLKWLAGRYRLKLKPGWNRSKLEELDRESGYMDFNVQTRDNKGTQLDYAQLHDRVVCSTQLEPTSSAFECTSKIIFVIFILQGMELLHCVNEAGVALGEDEGSGSSEKSLRKTMKSFVSRFHKMAAMLSCHGSKAVLTAGASTSRDNRRCRRLVLQQEQQEEQLQEEPEQEEAQQDEEEYNQDEEEVLGMSQMDDAPEPSQPTQRTPRSKR</sequence>
<evidence type="ECO:0000313" key="3">
    <source>
        <dbReference type="EMBL" id="VAI62932.1"/>
    </source>
</evidence>
<dbReference type="GO" id="GO:0010073">
    <property type="term" value="P:meristem maintenance"/>
    <property type="evidence" value="ECO:0007669"/>
    <property type="project" value="InterPro"/>
</dbReference>
<dbReference type="InterPro" id="IPR044824">
    <property type="entry name" value="MAIN-like"/>
</dbReference>
<evidence type="ECO:0000259" key="2">
    <source>
        <dbReference type="Pfam" id="PF10536"/>
    </source>
</evidence>
<reference evidence="3 4" key="1">
    <citation type="submission" date="2017-09" db="EMBL/GenBank/DDBJ databases">
        <authorList>
            <consortium name="International Durum Wheat Genome Sequencing Consortium (IDWGSC)"/>
            <person name="Milanesi L."/>
        </authorList>
    </citation>
    <scope>NUCLEOTIDE SEQUENCE [LARGE SCALE GENOMIC DNA]</scope>
    <source>
        <strain evidence="4">cv. Svevo</strain>
    </source>
</reference>